<dbReference type="GO" id="GO:0003700">
    <property type="term" value="F:DNA-binding transcription factor activity"/>
    <property type="evidence" value="ECO:0007669"/>
    <property type="project" value="InterPro"/>
</dbReference>
<proteinExistence type="predicted"/>
<dbReference type="SUPFAM" id="SSF46955">
    <property type="entry name" value="Putative DNA-binding domain"/>
    <property type="match status" value="1"/>
</dbReference>
<gene>
    <name evidence="5" type="ORF">HMPREF1650_11475</name>
</gene>
<dbReference type="RefSeq" id="WP_035123387.1">
    <property type="nucleotide sequence ID" value="NZ_JRNE01000079.1"/>
</dbReference>
<dbReference type="Pfam" id="PF13411">
    <property type="entry name" value="MerR_1"/>
    <property type="match status" value="1"/>
</dbReference>
<sequence>MRIGELAERAGTTSKTLRFYEEQGLLPPADRTPSGYRDYAPDAVARIDFVHRGQAAGLTLAQIRQILDIRDSGHAPCEHVRDLLDARLAEIEQQIAQLTTLHGTIADLRHDAAHPDPDTCSPDQVCRYL</sequence>
<dbReference type="PANTHER" id="PTHR30204:SF94">
    <property type="entry name" value="HEAVY METAL-DEPENDENT TRANSCRIPTIONAL REGULATOR HI_0293-RELATED"/>
    <property type="match status" value="1"/>
</dbReference>
<name>A0A095Z9D1_9CORY</name>
<keyword evidence="1" id="KW-0805">Transcription regulation</keyword>
<feature type="domain" description="HTH merR-type" evidence="4">
    <location>
        <begin position="1"/>
        <end position="69"/>
    </location>
</feature>
<keyword evidence="2" id="KW-0238">DNA-binding</keyword>
<dbReference type="PRINTS" id="PR00040">
    <property type="entry name" value="HTHMERR"/>
</dbReference>
<dbReference type="EMBL" id="JRNE01000079">
    <property type="protein sequence ID" value="KGF15312.1"/>
    <property type="molecule type" value="Genomic_DNA"/>
</dbReference>
<dbReference type="Proteomes" id="UP000029548">
    <property type="component" value="Unassembled WGS sequence"/>
</dbReference>
<comment type="caution">
    <text evidence="5">The sequence shown here is derived from an EMBL/GenBank/DDBJ whole genome shotgun (WGS) entry which is preliminary data.</text>
</comment>
<evidence type="ECO:0000259" key="4">
    <source>
        <dbReference type="PROSITE" id="PS50937"/>
    </source>
</evidence>
<dbReference type="eggNOG" id="COG0789">
    <property type="taxonomic scope" value="Bacteria"/>
</dbReference>
<dbReference type="CDD" id="cd04770">
    <property type="entry name" value="HTH_HMRTR"/>
    <property type="match status" value="1"/>
</dbReference>
<accession>A0A095Z9D1</accession>
<dbReference type="InterPro" id="IPR047057">
    <property type="entry name" value="MerR_fam"/>
</dbReference>
<evidence type="ECO:0000313" key="6">
    <source>
        <dbReference type="Proteomes" id="UP000029548"/>
    </source>
</evidence>
<reference evidence="5 6" key="1">
    <citation type="submission" date="2014-07" db="EMBL/GenBank/DDBJ databases">
        <authorList>
            <person name="McCorrison J."/>
            <person name="Sanka R."/>
            <person name="Torralba M."/>
            <person name="Gillis M."/>
            <person name="Haft D.H."/>
            <person name="Methe B."/>
            <person name="Sutton G."/>
            <person name="Nelson K.E."/>
        </authorList>
    </citation>
    <scope>NUCLEOTIDE SEQUENCE [LARGE SCALE GENOMIC DNA]</scope>
    <source>
        <strain evidence="5 6">DNF00450</strain>
    </source>
</reference>
<dbReference type="PROSITE" id="PS50937">
    <property type="entry name" value="HTH_MERR_2"/>
    <property type="match status" value="1"/>
</dbReference>
<dbReference type="GO" id="GO:0003677">
    <property type="term" value="F:DNA binding"/>
    <property type="evidence" value="ECO:0007669"/>
    <property type="project" value="UniProtKB-KW"/>
</dbReference>
<evidence type="ECO:0000256" key="1">
    <source>
        <dbReference type="ARBA" id="ARBA00023015"/>
    </source>
</evidence>
<dbReference type="Gene3D" id="1.10.1660.10">
    <property type="match status" value="1"/>
</dbReference>
<protein>
    <submittedName>
        <fullName evidence="5">MerR family transcriptional regulator</fullName>
    </submittedName>
</protein>
<keyword evidence="3" id="KW-0804">Transcription</keyword>
<dbReference type="PANTHER" id="PTHR30204">
    <property type="entry name" value="REDOX-CYCLING DRUG-SENSING TRANSCRIPTIONAL ACTIVATOR SOXR"/>
    <property type="match status" value="1"/>
</dbReference>
<dbReference type="AlphaFoldDB" id="A0A095Z9D1"/>
<dbReference type="InterPro" id="IPR009061">
    <property type="entry name" value="DNA-bd_dom_put_sf"/>
</dbReference>
<dbReference type="InterPro" id="IPR000551">
    <property type="entry name" value="MerR-type_HTH_dom"/>
</dbReference>
<evidence type="ECO:0000313" key="5">
    <source>
        <dbReference type="EMBL" id="KGF15312.1"/>
    </source>
</evidence>
<dbReference type="SMART" id="SM00422">
    <property type="entry name" value="HTH_MERR"/>
    <property type="match status" value="1"/>
</dbReference>
<evidence type="ECO:0000256" key="2">
    <source>
        <dbReference type="ARBA" id="ARBA00023125"/>
    </source>
</evidence>
<evidence type="ECO:0000256" key="3">
    <source>
        <dbReference type="ARBA" id="ARBA00023163"/>
    </source>
</evidence>
<organism evidence="5 6">
    <name type="scientific">Corynebacterium freneyi DNF00450</name>
    <dbReference type="NCBI Taxonomy" id="1287475"/>
    <lineage>
        <taxon>Bacteria</taxon>
        <taxon>Bacillati</taxon>
        <taxon>Actinomycetota</taxon>
        <taxon>Actinomycetes</taxon>
        <taxon>Mycobacteriales</taxon>
        <taxon>Corynebacteriaceae</taxon>
        <taxon>Corynebacterium</taxon>
    </lineage>
</organism>